<dbReference type="InterPro" id="IPR056230">
    <property type="entry name" value="TMEM62_C"/>
</dbReference>
<evidence type="ECO:0000313" key="5">
    <source>
        <dbReference type="EMBL" id="URE35409.1"/>
    </source>
</evidence>
<dbReference type="PANTHER" id="PTHR14795">
    <property type="entry name" value="HELICASE RELATED"/>
    <property type="match status" value="1"/>
</dbReference>
<feature type="transmembrane region" description="Helical" evidence="1">
    <location>
        <begin position="461"/>
        <end position="480"/>
    </location>
</feature>
<keyword evidence="1" id="KW-0472">Membrane</keyword>
<dbReference type="SUPFAM" id="SSF56300">
    <property type="entry name" value="Metallo-dependent phosphatases"/>
    <property type="match status" value="1"/>
</dbReference>
<accession>A0A9E7HSI3</accession>
<evidence type="ECO:0000313" key="6">
    <source>
        <dbReference type="Proteomes" id="UP001055439"/>
    </source>
</evidence>
<feature type="transmembrane region" description="Helical" evidence="1">
    <location>
        <begin position="395"/>
        <end position="413"/>
    </location>
</feature>
<dbReference type="OrthoDB" id="27234at2759"/>
<protein>
    <submittedName>
        <fullName evidence="5">Ser Thr protein phosphatase family protein</fullName>
    </submittedName>
</protein>
<dbReference type="Pfam" id="PF24384">
    <property type="entry name" value="Ig_TMM62"/>
    <property type="match status" value="1"/>
</dbReference>
<feature type="domain" description="TMEM62 C-terminal" evidence="4">
    <location>
        <begin position="398"/>
        <end position="630"/>
    </location>
</feature>
<name>A0A9E7HSI3_9LILI</name>
<dbReference type="Pfam" id="PF24394">
    <property type="entry name" value="TMEM62_C"/>
    <property type="match status" value="1"/>
</dbReference>
<dbReference type="PANTHER" id="PTHR14795:SF6">
    <property type="entry name" value="METALLOPHOSPHOESTERASE-RELATED"/>
    <property type="match status" value="1"/>
</dbReference>
<gene>
    <name evidence="5" type="ORF">MUK42_14665</name>
</gene>
<feature type="transmembrane region" description="Helical" evidence="1">
    <location>
        <begin position="634"/>
        <end position="651"/>
    </location>
</feature>
<keyword evidence="6" id="KW-1185">Reference proteome</keyword>
<keyword evidence="1" id="KW-0812">Transmembrane</keyword>
<feature type="domain" description="TMEM62 Ig-like" evidence="3">
    <location>
        <begin position="258"/>
        <end position="374"/>
    </location>
</feature>
<keyword evidence="1" id="KW-1133">Transmembrane helix</keyword>
<dbReference type="AlphaFoldDB" id="A0A9E7HSI3"/>
<evidence type="ECO:0000259" key="3">
    <source>
        <dbReference type="Pfam" id="PF24384"/>
    </source>
</evidence>
<evidence type="ECO:0000259" key="4">
    <source>
        <dbReference type="Pfam" id="PF24394"/>
    </source>
</evidence>
<sequence length="656" mass="75185">MASPISSAIFFFFSFSFAFVLSWSTSIEMENKVVGGEGAEPVARESFPIDGDVAWVVQVSDLHLSTYHPDRADDLVHLLAPALRAIRPSLLVITGDITGSGDDRKYLFIGIDDTLSIGIRGPSNLFGHPTEKRMAVVESELQYWDIYPSESVTKYYLGTFQCLLQLHLKKDSVMKVYLQGNQFHICGHLHGNFSRQLWRLHPSKLSSDVLVPRKAKGFWEWELGDWKESRLIRILSIDGGVVSFHDIELPRKHDVQDEFQTTIVITYPADSRNMNNMEQNNQSFRNDINALVFSTQQIINVTAKVFDSFRDYKIVEEVPLQLISAVDKPLFHGKWNAESYRSASATRYLLQVSVMDYQGKETKSNLRPFSVEGKLAHDASTWLAYLVFQVEWQSLYMVLLWSNFSFLVVFLCLPKVLNYLMERNASYQKWATPHVISLPIKWRQSLFVLFWFLMEGSRNRILWFSMVMYLLCLLNLPWFWGYATSENENIAAMYLSGWRVQSLDSHAILDKLGNPDMMVITLPFMYLVVTPMFILIYSLFAERSSFYLHFCRKLRHQNGPVASNVELEQVTQYVPSNLTRGISTSSACKFCQGWTRRSLLLGCLIITLFHFKICLALMLAYGVGLVSLSPALTWAPPLFLVATIYCTSANMNTEQR</sequence>
<evidence type="ECO:0000256" key="1">
    <source>
        <dbReference type="SAM" id="Phobius"/>
    </source>
</evidence>
<reference evidence="5" key="1">
    <citation type="submission" date="2022-05" db="EMBL/GenBank/DDBJ databases">
        <title>The Musa troglodytarum L. genome provides insights into the mechanism of non-climacteric behaviour and enrichment of carotenoids.</title>
        <authorList>
            <person name="Wang J."/>
        </authorList>
    </citation>
    <scope>NUCLEOTIDE SEQUENCE</scope>
    <source>
        <tissue evidence="5">Leaf</tissue>
    </source>
</reference>
<organism evidence="5 6">
    <name type="scientific">Musa troglodytarum</name>
    <name type="common">fe'i banana</name>
    <dbReference type="NCBI Taxonomy" id="320322"/>
    <lineage>
        <taxon>Eukaryota</taxon>
        <taxon>Viridiplantae</taxon>
        <taxon>Streptophyta</taxon>
        <taxon>Embryophyta</taxon>
        <taxon>Tracheophyta</taxon>
        <taxon>Spermatophyta</taxon>
        <taxon>Magnoliopsida</taxon>
        <taxon>Liliopsida</taxon>
        <taxon>Zingiberales</taxon>
        <taxon>Musaceae</taxon>
        <taxon>Musa</taxon>
    </lineage>
</organism>
<feature type="signal peptide" evidence="2">
    <location>
        <begin position="1"/>
        <end position="18"/>
    </location>
</feature>
<proteinExistence type="predicted"/>
<feature type="transmembrane region" description="Helical" evidence="1">
    <location>
        <begin position="599"/>
        <end position="622"/>
    </location>
</feature>
<dbReference type="InterPro" id="IPR029052">
    <property type="entry name" value="Metallo-depent_PP-like"/>
</dbReference>
<dbReference type="InterPro" id="IPR056229">
    <property type="entry name" value="Ig_TMM62"/>
</dbReference>
<dbReference type="Proteomes" id="UP001055439">
    <property type="component" value="Chromosome 8"/>
</dbReference>
<feature type="chain" id="PRO_5039503988" evidence="2">
    <location>
        <begin position="19"/>
        <end position="656"/>
    </location>
</feature>
<dbReference type="EMBL" id="CP097510">
    <property type="protein sequence ID" value="URE35409.1"/>
    <property type="molecule type" value="Genomic_DNA"/>
</dbReference>
<feature type="transmembrane region" description="Helical" evidence="1">
    <location>
        <begin position="517"/>
        <end position="540"/>
    </location>
</feature>
<evidence type="ECO:0000256" key="2">
    <source>
        <dbReference type="SAM" id="SignalP"/>
    </source>
</evidence>
<keyword evidence="2" id="KW-0732">Signal</keyword>